<dbReference type="InterPro" id="IPR027417">
    <property type="entry name" value="P-loop_NTPase"/>
</dbReference>
<dbReference type="SUPFAM" id="SSF52540">
    <property type="entry name" value="P-loop containing nucleoside triphosphate hydrolases"/>
    <property type="match status" value="1"/>
</dbReference>
<evidence type="ECO:0000256" key="1">
    <source>
        <dbReference type="SAM" id="Coils"/>
    </source>
</evidence>
<reference evidence="3 4" key="1">
    <citation type="submission" date="2019-06" db="EMBL/GenBank/DDBJ databases">
        <title>Amycolatopsis alkalitolerans sp. nov., isolated from Gastrodia elata Blume.</title>
        <authorList>
            <person name="Narsing Rao M.P."/>
            <person name="Li W.J."/>
        </authorList>
    </citation>
    <scope>NUCLEOTIDE SEQUENCE [LARGE SCALE GENOMIC DNA]</scope>
    <source>
        <strain evidence="3 4">SYSUP0005</strain>
    </source>
</reference>
<feature type="region of interest" description="Disordered" evidence="2">
    <location>
        <begin position="588"/>
        <end position="611"/>
    </location>
</feature>
<organism evidence="3 4">
    <name type="scientific">Amycolatopsis alkalitolerans</name>
    <dbReference type="NCBI Taxonomy" id="2547244"/>
    <lineage>
        <taxon>Bacteria</taxon>
        <taxon>Bacillati</taxon>
        <taxon>Actinomycetota</taxon>
        <taxon>Actinomycetes</taxon>
        <taxon>Pseudonocardiales</taxon>
        <taxon>Pseudonocardiaceae</taxon>
        <taxon>Amycolatopsis</taxon>
    </lineage>
</organism>
<feature type="coiled-coil region" evidence="1">
    <location>
        <begin position="804"/>
        <end position="841"/>
    </location>
</feature>
<protein>
    <submittedName>
        <fullName evidence="3">TIGR02680 family protein</fullName>
    </submittedName>
</protein>
<keyword evidence="1" id="KW-0175">Coiled coil</keyword>
<feature type="region of interest" description="Disordered" evidence="2">
    <location>
        <begin position="314"/>
        <end position="369"/>
    </location>
</feature>
<dbReference type="Proteomes" id="UP000305546">
    <property type="component" value="Unassembled WGS sequence"/>
</dbReference>
<comment type="caution">
    <text evidence="3">The sequence shown here is derived from an EMBL/GenBank/DDBJ whole genome shotgun (WGS) entry which is preliminary data.</text>
</comment>
<feature type="coiled-coil region" evidence="1">
    <location>
        <begin position="472"/>
        <end position="513"/>
    </location>
</feature>
<keyword evidence="4" id="KW-1185">Reference proteome</keyword>
<dbReference type="EMBL" id="VDFW01000012">
    <property type="protein sequence ID" value="TNC25058.1"/>
    <property type="molecule type" value="Genomic_DNA"/>
</dbReference>
<proteinExistence type="predicted"/>
<name>A0A5C4M138_9PSEU</name>
<accession>A0A5C4M138</accession>
<evidence type="ECO:0000313" key="4">
    <source>
        <dbReference type="Proteomes" id="UP000305546"/>
    </source>
</evidence>
<evidence type="ECO:0000256" key="2">
    <source>
        <dbReference type="SAM" id="MobiDB-lite"/>
    </source>
</evidence>
<dbReference type="InterPro" id="IPR013496">
    <property type="entry name" value="CHP02680"/>
</dbReference>
<dbReference type="PANTHER" id="PTHR45615:SF80">
    <property type="entry name" value="GRIP DOMAIN-CONTAINING PROTEIN"/>
    <property type="match status" value="1"/>
</dbReference>
<evidence type="ECO:0000313" key="3">
    <source>
        <dbReference type="EMBL" id="TNC25058.1"/>
    </source>
</evidence>
<feature type="compositionally biased region" description="Basic and acidic residues" evidence="2">
    <location>
        <begin position="322"/>
        <end position="369"/>
    </location>
</feature>
<dbReference type="PANTHER" id="PTHR45615">
    <property type="entry name" value="MYOSIN HEAVY CHAIN, NON-MUSCLE"/>
    <property type="match status" value="1"/>
</dbReference>
<dbReference type="NCBIfam" id="TIGR02680">
    <property type="entry name" value="TIGR02680 family protein"/>
    <property type="match status" value="1"/>
</dbReference>
<gene>
    <name evidence="3" type="ORF">FG385_15520</name>
</gene>
<dbReference type="Pfam" id="PF13558">
    <property type="entry name" value="SbcC_Walker_B"/>
    <property type="match status" value="1"/>
</dbReference>
<feature type="coiled-coil region" evidence="1">
    <location>
        <begin position="889"/>
        <end position="962"/>
    </location>
</feature>
<sequence>MSRLMAVADEVAADPHRFRLSRAGVLNVWQYDEQVFELADGRMLLRGANGTGKSKTLEILLPFVLDADKRRLSATGSQQHTSLLWLMLENGSFGSSIRIGYVWVEFARIDEDGRREVFTCGVGIRASDSAKTATTWCFTSPRAVGDGLELVDAAGPLPPERCRDAVEPDGLFFDQHSVRAYREQVGHSLFGLEPERYDELLRMLYWLRRPQVGEDIDPRSLAETLSIALPQLDANLLRSTGESMDQLADFGDQIDGLARATKAVQSFAETYRRYAATVVAERAAAAHSVIAEHRKLQRAVQDREKELDDATIELGAAEDGQEDARRRRRAAEIDRKQLEGGPEARSRQRLSDAERRARELKGVAERDASRAAELGVDARRADEDVVADGVVLGGELSGIHRNATELTGGLVDLRVGATLVIPTLGDPPAALTDADRLQSTVERHATQVGECHPAIGTARAAVRAVGEALTAAERAERKRVFAEERAADAERAAEESGQRLETAEERADIAEAAFTDALHGWRSDPRAVPVELSDELDETVLHELGDRARAAARPALDALRERQSAAKVELGGAQRLLADLRDRRAAIEAERDPAPAPPPLPRTPRDPAEGDPLWRLVDFADGVDGDEAAGLEAALESAGLLDAWVRSDGAVLDTETHDVVLAVGPAAPGTTLLAALAPAPMQDSPVTAETVRAVLGRVGLGDSGGGSGALTRVGFDGSWRSGPVDGRASKPAAQYIGARARVAERARRLAAVDDQIAEADARLAAAGADLAGAEQRIAQLDAWLSAAPKTADLLNSWSRVASERTVHDRDLAELRRRAEEAERLRHEAAQARQVLTDLADRHALPADRSGLDVRDSALAALDRQLAAQEERCGRARGSLARWARDRERADAAQAKAQAAGEQAAEAAELAAEAAIEYESVRSSVGAAVQELERKLSAVRERGEQAERDLREADDAVKQWTGERGAYREQVANAKRVLAEHQPVHAATIRALGTLHAVEGLLDATLDRASGSPPPANAEGRAAIAHAAAVVESAGEGWAGPADSERDGTEAVAVLAAASEYRDGDPVPTAWQRLAKEYADLRPESPVSSTTVMGRWTELSSGDAGSADPRWFEQHDVVVVVGRDQAGEHPIGVLARRMAAKLAADRELFTEREGRIFTQHLLGDLGDALRARRREADDLVAAMNRLLSNVSTSQGIKVGLDWRLKDDAAREVKEAAELLTKPMGALLSEERQRLKDALHRLIETSREDNPELDYTAHLNAALDYRTWSEFRIRISRPDAPNDWKALTRRTPLSQGEQKVVCYLPLFAAASAHFTSVAGASASAPRFILLDDAFPKIDMKTHPKLFGLLVDFDLDFVVTSERLWGDYETVPKLAIYEALRSPTERGIAQYKHLWDGRRLHAVGQS</sequence>